<feature type="region of interest" description="Disordered" evidence="2">
    <location>
        <begin position="623"/>
        <end position="692"/>
    </location>
</feature>
<dbReference type="Proteomes" id="UP001633002">
    <property type="component" value="Unassembled WGS sequence"/>
</dbReference>
<accession>A0ABD3ID55</accession>
<keyword evidence="4" id="KW-1185">Reference proteome</keyword>
<sequence length="979" mass="110354">MLKSLEKAATADDEIHKRDCEIRRLREQLTSMDDEGIRIDSDLQSSIQKLQHDKESAINEGRILLTQLSRRDEEVVLQSKEIEKLKSTISHLSYQQANSLKEIESLRAAKRAEVSILQEKLQNALATGHAKEVELVSSTEKCNGFDQERQSLLIRLHQAEERAALASQRAEKLEVKLANSTQERVKPSDEIAEQMVEQLKRLAAHVKDLETSMDKTALRFPLDIFQKKVVAASIAKLSNKLAVADATSMDGFSRVDSFGEPEKSDREDKQRQVSFALPDENSKSDHSAQTGSFITNTDRRGTAFTMFKNWITWKWRWAASAAKAENLLLQLKARSLNTEATELASDEGEDLTVTRRLVPVMMMAWWVFTRLSNLEKAANARNESLKKITLALPWWIRRVGERRALERFFFKWLILSLRANRVKVQQKQQTQKKQVSLSRPAPPSTKLAIHQSSQAASTATLPSPVKTIYRNAEAQTEMSAQTPDSDPKQERSSTRLRPMIIRSKTETRTAPLPVPKSDTRKKPGTDTDTQRLGRNQETKTGFTAEAPPTRQLRGFQNQQELKELQEVLSPQMDSVDQIPAQRPSTAYRALTENTQADSAKQALKSVFTVCTSLAQALSEVRAQLSGASERGGRSVSKDTDSNKQQNHYALPIGRFKSPQRQQSAEALSTLSREPWPSWGDPTGTSQTPTVRQPHENFTNQLQRFQETTDNMYSSFRNGRGYQQVKGRPRREPVRGENENNYDRRNARVDLHPYANTSGRYSNPQTGREDDRTSKNDDNKTELGSSMSQAPPNCQHTTVVQIMNQDNNKIGEVSVHTHPLNGSSGGRATGRVEGVPLEPDPRSKTRTHSLHDDTTLNNGAILCSSTQDTDDTHLRPSTAPFNRSRAQGAAMRPTSAPRLHQSTTPARERDAALGPTMNFINSLRRKPCIGADYADLLRTEIIRLREDRPSLEDKSLQHTSPENQKDFLPLIRRPGWRNVY</sequence>
<feature type="compositionally biased region" description="Basic and acidic residues" evidence="2">
    <location>
        <begin position="260"/>
        <end position="271"/>
    </location>
</feature>
<feature type="region of interest" description="Disordered" evidence="2">
    <location>
        <begin position="254"/>
        <end position="294"/>
    </location>
</feature>
<feature type="compositionally biased region" description="Basic and acidic residues" evidence="2">
    <location>
        <begin position="766"/>
        <end position="780"/>
    </location>
</feature>
<feature type="coiled-coil region" evidence="1">
    <location>
        <begin position="149"/>
        <end position="212"/>
    </location>
</feature>
<feature type="compositionally biased region" description="Polar residues" evidence="2">
    <location>
        <begin position="682"/>
        <end position="692"/>
    </location>
</feature>
<evidence type="ECO:0000256" key="2">
    <source>
        <dbReference type="SAM" id="MobiDB-lite"/>
    </source>
</evidence>
<evidence type="ECO:0000313" key="3">
    <source>
        <dbReference type="EMBL" id="KAL3701648.1"/>
    </source>
</evidence>
<feature type="compositionally biased region" description="Low complexity" evidence="2">
    <location>
        <begin position="425"/>
        <end position="435"/>
    </location>
</feature>
<protein>
    <submittedName>
        <fullName evidence="3">Uncharacterized protein</fullName>
    </submittedName>
</protein>
<feature type="region of interest" description="Disordered" evidence="2">
    <location>
        <begin position="712"/>
        <end position="792"/>
    </location>
</feature>
<evidence type="ECO:0000313" key="4">
    <source>
        <dbReference type="Proteomes" id="UP001633002"/>
    </source>
</evidence>
<feature type="compositionally biased region" description="Basic and acidic residues" evidence="2">
    <location>
        <begin position="517"/>
        <end position="537"/>
    </location>
</feature>
<feature type="compositionally biased region" description="Basic and acidic residues" evidence="2">
    <location>
        <begin position="729"/>
        <end position="750"/>
    </location>
</feature>
<dbReference type="EMBL" id="JBJQOH010000001">
    <property type="protein sequence ID" value="KAL3701648.1"/>
    <property type="molecule type" value="Genomic_DNA"/>
</dbReference>
<proteinExistence type="predicted"/>
<feature type="compositionally biased region" description="Basic and acidic residues" evidence="2">
    <location>
        <begin position="838"/>
        <end position="853"/>
    </location>
</feature>
<keyword evidence="1" id="KW-0175">Coiled coil</keyword>
<dbReference type="AlphaFoldDB" id="A0ABD3ID55"/>
<organism evidence="3 4">
    <name type="scientific">Riccia sorocarpa</name>
    <dbReference type="NCBI Taxonomy" id="122646"/>
    <lineage>
        <taxon>Eukaryota</taxon>
        <taxon>Viridiplantae</taxon>
        <taxon>Streptophyta</taxon>
        <taxon>Embryophyta</taxon>
        <taxon>Marchantiophyta</taxon>
        <taxon>Marchantiopsida</taxon>
        <taxon>Marchantiidae</taxon>
        <taxon>Marchantiales</taxon>
        <taxon>Ricciaceae</taxon>
        <taxon>Riccia</taxon>
    </lineage>
</organism>
<feature type="compositionally biased region" description="Polar residues" evidence="2">
    <location>
        <begin position="473"/>
        <end position="484"/>
    </location>
</feature>
<name>A0ABD3ID55_9MARC</name>
<feature type="region of interest" description="Disordered" evidence="2">
    <location>
        <begin position="812"/>
        <end position="906"/>
    </location>
</feature>
<feature type="compositionally biased region" description="Polar residues" evidence="2">
    <location>
        <begin position="781"/>
        <end position="792"/>
    </location>
</feature>
<feature type="region of interest" description="Disordered" evidence="2">
    <location>
        <begin position="425"/>
        <end position="548"/>
    </location>
</feature>
<feature type="compositionally biased region" description="Basic and acidic residues" evidence="2">
    <location>
        <begin position="630"/>
        <end position="641"/>
    </location>
</feature>
<feature type="compositionally biased region" description="Polar residues" evidence="2">
    <location>
        <begin position="658"/>
        <end position="671"/>
    </location>
</feature>
<gene>
    <name evidence="3" type="ORF">R1sor_019670</name>
</gene>
<evidence type="ECO:0000256" key="1">
    <source>
        <dbReference type="SAM" id="Coils"/>
    </source>
</evidence>
<feature type="compositionally biased region" description="Polar residues" evidence="2">
    <location>
        <begin position="854"/>
        <end position="866"/>
    </location>
</feature>
<reference evidence="3 4" key="1">
    <citation type="submission" date="2024-09" db="EMBL/GenBank/DDBJ databases">
        <title>Chromosome-scale assembly of Riccia sorocarpa.</title>
        <authorList>
            <person name="Paukszto L."/>
        </authorList>
    </citation>
    <scope>NUCLEOTIDE SEQUENCE [LARGE SCALE GENOMIC DNA]</scope>
    <source>
        <strain evidence="3">LP-2024</strain>
        <tissue evidence="3">Aerial parts of the thallus</tissue>
    </source>
</reference>
<feature type="compositionally biased region" description="Polar residues" evidence="2">
    <location>
        <begin position="754"/>
        <end position="765"/>
    </location>
</feature>
<feature type="compositionally biased region" description="Polar residues" evidence="2">
    <location>
        <begin position="450"/>
        <end position="461"/>
    </location>
</feature>
<comment type="caution">
    <text evidence="3">The sequence shown here is derived from an EMBL/GenBank/DDBJ whole genome shotgun (WGS) entry which is preliminary data.</text>
</comment>